<organism evidence="1 2">
    <name type="scientific">Muiribacterium halophilum</name>
    <dbReference type="NCBI Taxonomy" id="2053465"/>
    <lineage>
        <taxon>Bacteria</taxon>
        <taxon>Candidatus Muiribacteriota</taxon>
        <taxon>Candidatus Muiribacteriia</taxon>
        <taxon>Candidatus Muiribacteriales</taxon>
        <taxon>Candidatus Muiribacteriaceae</taxon>
        <taxon>Candidatus Muiribacterium</taxon>
    </lineage>
</organism>
<dbReference type="Proteomes" id="UP000234857">
    <property type="component" value="Unassembled WGS sequence"/>
</dbReference>
<protein>
    <submittedName>
        <fullName evidence="1">Uncharacterized protein</fullName>
    </submittedName>
</protein>
<name>A0A2N5ZFS1_MUIH1</name>
<proteinExistence type="predicted"/>
<dbReference type="EMBL" id="PKTG01000085">
    <property type="protein sequence ID" value="PLX17560.1"/>
    <property type="molecule type" value="Genomic_DNA"/>
</dbReference>
<evidence type="ECO:0000313" key="2">
    <source>
        <dbReference type="Proteomes" id="UP000234857"/>
    </source>
</evidence>
<comment type="caution">
    <text evidence="1">The sequence shown here is derived from an EMBL/GenBank/DDBJ whole genome shotgun (WGS) entry which is preliminary data.</text>
</comment>
<evidence type="ECO:0000313" key="1">
    <source>
        <dbReference type="EMBL" id="PLX17560.1"/>
    </source>
</evidence>
<sequence>MRITFIVFFILSLFILVHAKQDLYCVFLDSPEYRQYNQKLFKGINDFCQNKDYRLISFSYKEKKDIRDRIYKIHKKQSAIVFCGPWLKDICEWLYKKKRSSFSDIMLFDSYSRIKEISCLTIDRRSAGIILGLSTCIINEPYLMIINQDLPFLNEIYKGIEEALNKRKKQITLKRIKTDILVKKNFYKYVQDMIKGYNGIIFATGPISGLSAFSGEILNKRSFIYGDLNYSESKYPSIKIISNFNLTKIMTRFLERCLYRKKGLDMKIDIKSSEFIIDRRRLNIRERLQILKEGSI</sequence>
<dbReference type="AlphaFoldDB" id="A0A2N5ZFS1"/>
<gene>
    <name evidence="1" type="ORF">C0601_07325</name>
</gene>
<accession>A0A2N5ZFS1</accession>
<reference evidence="1 2" key="1">
    <citation type="submission" date="2017-11" db="EMBL/GenBank/DDBJ databases">
        <title>Genome-resolved metagenomics identifies genetic mobility, metabolic interactions, and unexpected diversity in perchlorate-reducing communities.</title>
        <authorList>
            <person name="Barnum T.P."/>
            <person name="Figueroa I.A."/>
            <person name="Carlstrom C.I."/>
            <person name="Lucas L.N."/>
            <person name="Engelbrektson A.L."/>
            <person name="Coates J.D."/>
        </authorList>
    </citation>
    <scope>NUCLEOTIDE SEQUENCE [LARGE SCALE GENOMIC DNA]</scope>
    <source>
        <strain evidence="1">BM706</strain>
    </source>
</reference>